<accession>A0A2P2PC42</accession>
<name>A0A2P2PC42_RHIMU</name>
<organism evidence="1">
    <name type="scientific">Rhizophora mucronata</name>
    <name type="common">Asiatic mangrove</name>
    <dbReference type="NCBI Taxonomy" id="61149"/>
    <lineage>
        <taxon>Eukaryota</taxon>
        <taxon>Viridiplantae</taxon>
        <taxon>Streptophyta</taxon>
        <taxon>Embryophyta</taxon>
        <taxon>Tracheophyta</taxon>
        <taxon>Spermatophyta</taxon>
        <taxon>Magnoliopsida</taxon>
        <taxon>eudicotyledons</taxon>
        <taxon>Gunneridae</taxon>
        <taxon>Pentapetalae</taxon>
        <taxon>rosids</taxon>
        <taxon>fabids</taxon>
        <taxon>Malpighiales</taxon>
        <taxon>Rhizophoraceae</taxon>
        <taxon>Rhizophora</taxon>
    </lineage>
</organism>
<evidence type="ECO:0000313" key="1">
    <source>
        <dbReference type="EMBL" id="MBX52243.1"/>
    </source>
</evidence>
<dbReference type="EMBL" id="GGEC01071759">
    <property type="protein sequence ID" value="MBX52243.1"/>
    <property type="molecule type" value="Transcribed_RNA"/>
</dbReference>
<proteinExistence type="predicted"/>
<protein>
    <submittedName>
        <fullName evidence="1">Uncharacterized protein</fullName>
    </submittedName>
</protein>
<sequence length="14" mass="1550">MDPAIIKLTRCCEG</sequence>
<reference evidence="1" key="1">
    <citation type="submission" date="2018-02" db="EMBL/GenBank/DDBJ databases">
        <title>Rhizophora mucronata_Transcriptome.</title>
        <authorList>
            <person name="Meera S.P."/>
            <person name="Sreeshan A."/>
            <person name="Augustine A."/>
        </authorList>
    </citation>
    <scope>NUCLEOTIDE SEQUENCE</scope>
    <source>
        <tissue evidence="1">Leaf</tissue>
    </source>
</reference>